<name>A0A562T8S7_9HYPH</name>
<gene>
    <name evidence="2" type="ORF">JM93_01880</name>
</gene>
<evidence type="ECO:0000313" key="3">
    <source>
        <dbReference type="Proteomes" id="UP000320593"/>
    </source>
</evidence>
<reference evidence="2 3" key="1">
    <citation type="submission" date="2019-07" db="EMBL/GenBank/DDBJ databases">
        <title>Genomic Encyclopedia of Archaeal and Bacterial Type Strains, Phase II (KMG-II): from individual species to whole genera.</title>
        <authorList>
            <person name="Goeker M."/>
        </authorList>
    </citation>
    <scope>NUCLEOTIDE SEQUENCE [LARGE SCALE GENOMIC DNA]</scope>
    <source>
        <strain evidence="2 3">ATCC BAA-252</strain>
    </source>
</reference>
<comment type="caution">
    <text evidence="2">The sequence shown here is derived from an EMBL/GenBank/DDBJ whole genome shotgun (WGS) entry which is preliminary data.</text>
</comment>
<dbReference type="RefSeq" id="WP_145342491.1">
    <property type="nucleotide sequence ID" value="NZ_SMLY01000073.1"/>
</dbReference>
<sequence length="62" mass="6376">MLNRLFAASFMIALFLVPVASLASFAASADTSPSVLQQKSMCLTTGVGCGAGHVLLPAFGRM</sequence>
<dbReference type="Proteomes" id="UP000320593">
    <property type="component" value="Unassembled WGS sequence"/>
</dbReference>
<dbReference type="AlphaFoldDB" id="A0A562T8S7"/>
<dbReference type="OrthoDB" id="7679102at2"/>
<dbReference type="EMBL" id="VLLF01000003">
    <property type="protein sequence ID" value="TWI89674.1"/>
    <property type="molecule type" value="Genomic_DNA"/>
</dbReference>
<proteinExistence type="predicted"/>
<protein>
    <submittedName>
        <fullName evidence="2">Uncharacterized protein</fullName>
    </submittedName>
</protein>
<evidence type="ECO:0000256" key="1">
    <source>
        <dbReference type="SAM" id="SignalP"/>
    </source>
</evidence>
<accession>A0A562T8S7</accession>
<evidence type="ECO:0000313" key="2">
    <source>
        <dbReference type="EMBL" id="TWI89674.1"/>
    </source>
</evidence>
<feature type="chain" id="PRO_5022064767" evidence="1">
    <location>
        <begin position="30"/>
        <end position="62"/>
    </location>
</feature>
<organism evidence="2 3">
    <name type="scientific">Roseibium hamelinense</name>
    <dbReference type="NCBI Taxonomy" id="150831"/>
    <lineage>
        <taxon>Bacteria</taxon>
        <taxon>Pseudomonadati</taxon>
        <taxon>Pseudomonadota</taxon>
        <taxon>Alphaproteobacteria</taxon>
        <taxon>Hyphomicrobiales</taxon>
        <taxon>Stappiaceae</taxon>
        <taxon>Roseibium</taxon>
    </lineage>
</organism>
<keyword evidence="1" id="KW-0732">Signal</keyword>
<feature type="signal peptide" evidence="1">
    <location>
        <begin position="1"/>
        <end position="29"/>
    </location>
</feature>
<keyword evidence="3" id="KW-1185">Reference proteome</keyword>